<dbReference type="SUPFAM" id="SSF57850">
    <property type="entry name" value="RING/U-box"/>
    <property type="match status" value="1"/>
</dbReference>
<protein>
    <recommendedName>
        <fullName evidence="3">RING-type E3 ubiquitin transferase</fullName>
        <ecNumber evidence="3">2.3.2.27</ecNumber>
    </recommendedName>
</protein>
<evidence type="ECO:0000313" key="13">
    <source>
        <dbReference type="Proteomes" id="UP000245207"/>
    </source>
</evidence>
<feature type="compositionally biased region" description="Polar residues" evidence="10">
    <location>
        <begin position="1"/>
        <end position="10"/>
    </location>
</feature>
<comment type="catalytic activity">
    <reaction evidence="1">
        <text>S-ubiquitinyl-[E2 ubiquitin-conjugating enzyme]-L-cysteine + [acceptor protein]-L-lysine = [E2 ubiquitin-conjugating enzyme]-L-cysteine + N(6)-ubiquitinyl-[acceptor protein]-L-lysine.</text>
        <dbReference type="EC" id="2.3.2.27"/>
    </reaction>
</comment>
<dbReference type="Gene3D" id="3.30.40.10">
    <property type="entry name" value="Zinc/RING finger domain, C3HC4 (zinc finger)"/>
    <property type="match status" value="1"/>
</dbReference>
<evidence type="ECO:0000256" key="1">
    <source>
        <dbReference type="ARBA" id="ARBA00000900"/>
    </source>
</evidence>
<dbReference type="PROSITE" id="PS50089">
    <property type="entry name" value="ZF_RING_2"/>
    <property type="match status" value="1"/>
</dbReference>
<comment type="caution">
    <text evidence="12">The sequence shown here is derived from an EMBL/GenBank/DDBJ whole genome shotgun (WGS) entry which is preliminary data.</text>
</comment>
<feature type="region of interest" description="Disordered" evidence="10">
    <location>
        <begin position="1"/>
        <end position="29"/>
    </location>
</feature>
<keyword evidence="4" id="KW-0808">Transferase</keyword>
<name>A0A2U1PDK5_ARTAN</name>
<evidence type="ECO:0000259" key="11">
    <source>
        <dbReference type="PROSITE" id="PS50089"/>
    </source>
</evidence>
<dbReference type="GO" id="GO:0061630">
    <property type="term" value="F:ubiquitin protein ligase activity"/>
    <property type="evidence" value="ECO:0007669"/>
    <property type="project" value="UniProtKB-EC"/>
</dbReference>
<dbReference type="OrthoDB" id="8062037at2759"/>
<dbReference type="InterPro" id="IPR001841">
    <property type="entry name" value="Znf_RING"/>
</dbReference>
<dbReference type="PANTHER" id="PTHR46463">
    <property type="entry name" value="ZINC FINGER, RING/FYVE/PHD-TYPE"/>
    <property type="match status" value="1"/>
</dbReference>
<dbReference type="Pfam" id="PF12678">
    <property type="entry name" value="zf-rbx1"/>
    <property type="match status" value="1"/>
</dbReference>
<dbReference type="EMBL" id="PKPP01001303">
    <property type="protein sequence ID" value="PWA83799.1"/>
    <property type="molecule type" value="Genomic_DNA"/>
</dbReference>
<feature type="domain" description="RING-type" evidence="11">
    <location>
        <begin position="130"/>
        <end position="171"/>
    </location>
</feature>
<evidence type="ECO:0000256" key="6">
    <source>
        <dbReference type="ARBA" id="ARBA00022771"/>
    </source>
</evidence>
<proteinExistence type="predicted"/>
<evidence type="ECO:0000256" key="2">
    <source>
        <dbReference type="ARBA" id="ARBA00004906"/>
    </source>
</evidence>
<keyword evidence="7" id="KW-0833">Ubl conjugation pathway</keyword>
<evidence type="ECO:0000256" key="5">
    <source>
        <dbReference type="ARBA" id="ARBA00022723"/>
    </source>
</evidence>
<reference evidence="12 13" key="1">
    <citation type="journal article" date="2018" name="Mol. Plant">
        <title>The genome of Artemisia annua provides insight into the evolution of Asteraceae family and artemisinin biosynthesis.</title>
        <authorList>
            <person name="Shen Q."/>
            <person name="Zhang L."/>
            <person name="Liao Z."/>
            <person name="Wang S."/>
            <person name="Yan T."/>
            <person name="Shi P."/>
            <person name="Liu M."/>
            <person name="Fu X."/>
            <person name="Pan Q."/>
            <person name="Wang Y."/>
            <person name="Lv Z."/>
            <person name="Lu X."/>
            <person name="Zhang F."/>
            <person name="Jiang W."/>
            <person name="Ma Y."/>
            <person name="Chen M."/>
            <person name="Hao X."/>
            <person name="Li L."/>
            <person name="Tang Y."/>
            <person name="Lv G."/>
            <person name="Zhou Y."/>
            <person name="Sun X."/>
            <person name="Brodelius P.E."/>
            <person name="Rose J.K.C."/>
            <person name="Tang K."/>
        </authorList>
    </citation>
    <scope>NUCLEOTIDE SEQUENCE [LARGE SCALE GENOMIC DNA]</scope>
    <source>
        <strain evidence="13">cv. Huhao1</strain>
        <tissue evidence="12">Leaf</tissue>
    </source>
</reference>
<dbReference type="STRING" id="35608.A0A2U1PDK5"/>
<keyword evidence="5" id="KW-0479">Metal-binding</keyword>
<dbReference type="InterPro" id="IPR024766">
    <property type="entry name" value="Znf_RING_H2"/>
</dbReference>
<accession>A0A2U1PDK5</accession>
<keyword evidence="8" id="KW-0862">Zinc</keyword>
<evidence type="ECO:0000256" key="3">
    <source>
        <dbReference type="ARBA" id="ARBA00012483"/>
    </source>
</evidence>
<dbReference type="GO" id="GO:0005829">
    <property type="term" value="C:cytosol"/>
    <property type="evidence" value="ECO:0007669"/>
    <property type="project" value="TreeGrafter"/>
</dbReference>
<dbReference type="AlphaFoldDB" id="A0A2U1PDK5"/>
<dbReference type="GO" id="GO:0008270">
    <property type="term" value="F:zinc ion binding"/>
    <property type="evidence" value="ECO:0007669"/>
    <property type="project" value="UniProtKB-KW"/>
</dbReference>
<organism evidence="12 13">
    <name type="scientific">Artemisia annua</name>
    <name type="common">Sweet wormwood</name>
    <dbReference type="NCBI Taxonomy" id="35608"/>
    <lineage>
        <taxon>Eukaryota</taxon>
        <taxon>Viridiplantae</taxon>
        <taxon>Streptophyta</taxon>
        <taxon>Embryophyta</taxon>
        <taxon>Tracheophyta</taxon>
        <taxon>Spermatophyta</taxon>
        <taxon>Magnoliopsida</taxon>
        <taxon>eudicotyledons</taxon>
        <taxon>Gunneridae</taxon>
        <taxon>Pentapetalae</taxon>
        <taxon>asterids</taxon>
        <taxon>campanulids</taxon>
        <taxon>Asterales</taxon>
        <taxon>Asteraceae</taxon>
        <taxon>Asteroideae</taxon>
        <taxon>Anthemideae</taxon>
        <taxon>Artemisiinae</taxon>
        <taxon>Artemisia</taxon>
    </lineage>
</organism>
<evidence type="ECO:0000256" key="4">
    <source>
        <dbReference type="ARBA" id="ARBA00022679"/>
    </source>
</evidence>
<evidence type="ECO:0000313" key="12">
    <source>
        <dbReference type="EMBL" id="PWA83799.1"/>
    </source>
</evidence>
<evidence type="ECO:0000256" key="10">
    <source>
        <dbReference type="SAM" id="MobiDB-lite"/>
    </source>
</evidence>
<dbReference type="Proteomes" id="UP000245207">
    <property type="component" value="Unassembled WGS sequence"/>
</dbReference>
<dbReference type="SMART" id="SM00184">
    <property type="entry name" value="RING"/>
    <property type="match status" value="1"/>
</dbReference>
<dbReference type="InterPro" id="IPR013083">
    <property type="entry name" value="Znf_RING/FYVE/PHD"/>
</dbReference>
<evidence type="ECO:0000256" key="9">
    <source>
        <dbReference type="PROSITE-ProRule" id="PRU00175"/>
    </source>
</evidence>
<gene>
    <name evidence="12" type="ORF">CTI12_AA162580</name>
</gene>
<keyword evidence="13" id="KW-1185">Reference proteome</keyword>
<comment type="pathway">
    <text evidence="2">Protein modification; protein ubiquitination.</text>
</comment>
<sequence length="212" mass="23873">MGGCCSSSRKFQCPPALEESESTTPRDSAFSTRLLVDVNLDTSIPDTYRSPPRPIPFDVVLGIPQSTNAPPDGQAFDGLAYQKTTHVKIKELNCEAEGDIPFVKSPKKVEDGLETVKGVDSSRIEDEDVCPTCFEEYDADNPKIVTKCNHQFHLSCILEWNERSDTCPICNQVEIMIESNKNMSPSCNRKWTLMFYDALFHFRKQMLKAILL</sequence>
<dbReference type="EC" id="2.3.2.27" evidence="3"/>
<evidence type="ECO:0000256" key="8">
    <source>
        <dbReference type="ARBA" id="ARBA00022833"/>
    </source>
</evidence>
<dbReference type="PANTHER" id="PTHR46463:SF94">
    <property type="entry name" value="ZINC FINGER, RING_FYVE_PHD-TYPE, ZINC FINGER, RING-H2-TYPE-RELATED"/>
    <property type="match status" value="1"/>
</dbReference>
<keyword evidence="6 9" id="KW-0863">Zinc-finger</keyword>
<evidence type="ECO:0000256" key="7">
    <source>
        <dbReference type="ARBA" id="ARBA00022786"/>
    </source>
</evidence>